<dbReference type="InterPro" id="IPR026045">
    <property type="entry name" value="Ferric-bd"/>
</dbReference>
<evidence type="ECO:0000313" key="4">
    <source>
        <dbReference type="EMBL" id="PWN07204.1"/>
    </source>
</evidence>
<keyword evidence="2" id="KW-0732">Signal</keyword>
<evidence type="ECO:0000256" key="2">
    <source>
        <dbReference type="ARBA" id="ARBA00022729"/>
    </source>
</evidence>
<reference evidence="4 5" key="1">
    <citation type="submission" date="2018-05" db="EMBL/GenBank/DDBJ databases">
        <title>Rhodohalobacter halophilus gen. nov., sp. nov., a moderately halophilic member of the family Balneolaceae.</title>
        <authorList>
            <person name="Liu Z.-W."/>
        </authorList>
    </citation>
    <scope>NUCLEOTIDE SEQUENCE [LARGE SCALE GENOMIC DNA]</scope>
    <source>
        <strain evidence="4 5">8A47</strain>
    </source>
</reference>
<dbReference type="AlphaFoldDB" id="A0A316TX93"/>
<sequence>MLKKLIYLFLTSLFLMNCTGQEEVNIYSSRHYDTDTELYDNFTEQTGITVNLIEGTSDELIERIRNEGVNSPADVVITVDAGRLWRAKEADVLQPHGSETLNERIPAEMRDEDGYWVGLSERVRGIVYNRDAVNPEELQGYWQLAEPEWEGRICIRSSNNIYNQSLVASLIESRGEEATEEWARGLVNNFARDPQGGDTDQIRAVAAGLCDITVVNHYYLARLMQSEDTEDQEVAEQVSMYFPPAEYGGAHVNISGAGIAVNSPNMENAVRFLEYLATEEAQMIFAVANNEFPILDSVELPGVLGEFGDYESDAINVTYYGENNPAAIRLMDRAGWR</sequence>
<gene>
    <name evidence="4" type="ORF">DDZ15_05235</name>
</gene>
<keyword evidence="5" id="KW-1185">Reference proteome</keyword>
<keyword evidence="3" id="KW-0408">Iron</keyword>
<evidence type="ECO:0000313" key="5">
    <source>
        <dbReference type="Proteomes" id="UP000245533"/>
    </source>
</evidence>
<comment type="caution">
    <text evidence="4">The sequence shown here is derived from an EMBL/GenBank/DDBJ whole genome shotgun (WGS) entry which is preliminary data.</text>
</comment>
<dbReference type="EMBL" id="QGGB01000004">
    <property type="protein sequence ID" value="PWN07204.1"/>
    <property type="molecule type" value="Genomic_DNA"/>
</dbReference>
<feature type="binding site" evidence="3">
    <location>
        <position position="31"/>
    </location>
    <ligand>
        <name>Fe cation</name>
        <dbReference type="ChEBI" id="CHEBI:24875"/>
    </ligand>
</feature>
<feature type="binding site" evidence="3">
    <location>
        <position position="219"/>
    </location>
    <ligand>
        <name>Fe cation</name>
        <dbReference type="ChEBI" id="CHEBI:24875"/>
    </ligand>
</feature>
<keyword evidence="3" id="KW-0479">Metal-binding</keyword>
<dbReference type="PIRSF" id="PIRSF002825">
    <property type="entry name" value="CfbpA"/>
    <property type="match status" value="1"/>
</dbReference>
<accession>A0A316TX93</accession>
<protein>
    <submittedName>
        <fullName evidence="4">Fe(3+) ABC transporter substrate-binding protein</fullName>
    </submittedName>
</protein>
<dbReference type="PANTHER" id="PTHR30006">
    <property type="entry name" value="THIAMINE-BINDING PERIPLASMIC PROTEIN-RELATED"/>
    <property type="match status" value="1"/>
</dbReference>
<dbReference type="Gene3D" id="3.40.190.10">
    <property type="entry name" value="Periplasmic binding protein-like II"/>
    <property type="match status" value="2"/>
</dbReference>
<dbReference type="GO" id="GO:0046872">
    <property type="term" value="F:metal ion binding"/>
    <property type="evidence" value="ECO:0007669"/>
    <property type="project" value="UniProtKB-KW"/>
</dbReference>
<dbReference type="Pfam" id="PF13343">
    <property type="entry name" value="SBP_bac_6"/>
    <property type="match status" value="1"/>
</dbReference>
<name>A0A316TX93_9BACT</name>
<dbReference type="Proteomes" id="UP000245533">
    <property type="component" value="Unassembled WGS sequence"/>
</dbReference>
<dbReference type="OrthoDB" id="9769319at2"/>
<dbReference type="GO" id="GO:0030288">
    <property type="term" value="C:outer membrane-bounded periplasmic space"/>
    <property type="evidence" value="ECO:0007669"/>
    <property type="project" value="TreeGrafter"/>
</dbReference>
<feature type="binding site" evidence="3">
    <location>
        <position position="218"/>
    </location>
    <ligand>
        <name>Fe cation</name>
        <dbReference type="ChEBI" id="CHEBI:24875"/>
    </ligand>
</feature>
<dbReference type="CDD" id="cd13542">
    <property type="entry name" value="PBP2_FutA1_ilke"/>
    <property type="match status" value="1"/>
</dbReference>
<comment type="similarity">
    <text evidence="1">Belongs to the bacterial solute-binding protein 1 family.</text>
</comment>
<dbReference type="PANTHER" id="PTHR30006:SF15">
    <property type="entry name" value="IRON-UTILIZATION PERIPLASMIC PROTEIN"/>
    <property type="match status" value="1"/>
</dbReference>
<proteinExistence type="inferred from homology"/>
<organism evidence="4 5">
    <name type="scientific">Rhodohalobacter mucosus</name>
    <dbReference type="NCBI Taxonomy" id="2079485"/>
    <lineage>
        <taxon>Bacteria</taxon>
        <taxon>Pseudomonadati</taxon>
        <taxon>Balneolota</taxon>
        <taxon>Balneolia</taxon>
        <taxon>Balneolales</taxon>
        <taxon>Balneolaceae</taxon>
        <taxon>Rhodohalobacter</taxon>
    </lineage>
</organism>
<dbReference type="SUPFAM" id="SSF53850">
    <property type="entry name" value="Periplasmic binding protein-like II"/>
    <property type="match status" value="1"/>
</dbReference>
<dbReference type="RefSeq" id="WP_109645838.1">
    <property type="nucleotide sequence ID" value="NZ_QGGB01000004.1"/>
</dbReference>
<evidence type="ECO:0000256" key="1">
    <source>
        <dbReference type="ARBA" id="ARBA00008520"/>
    </source>
</evidence>
<evidence type="ECO:0000256" key="3">
    <source>
        <dbReference type="PIRSR" id="PIRSR002825-1"/>
    </source>
</evidence>